<organism evidence="1 2">
    <name type="scientific">Cutibacterium avidum</name>
    <dbReference type="NCBI Taxonomy" id="33010"/>
    <lineage>
        <taxon>Bacteria</taxon>
        <taxon>Bacillati</taxon>
        <taxon>Actinomycetota</taxon>
        <taxon>Actinomycetes</taxon>
        <taxon>Propionibacteriales</taxon>
        <taxon>Propionibacteriaceae</taxon>
        <taxon>Cutibacterium</taxon>
    </lineage>
</organism>
<dbReference type="AlphaFoldDB" id="A0A3E2DMG0"/>
<dbReference type="RefSeq" id="WP_117188722.1">
    <property type="nucleotide sequence ID" value="NZ_NOWI01000002.1"/>
</dbReference>
<sequence>MSGDVTVKLDMPGIREVLKSEGVQAMLAQRGDRVEAAVRGSVSGNARDRQGYTAGLSSQVRIHRVEAVARIGTTYPGAQRMEARTGVLARSIGAAS</sequence>
<evidence type="ECO:0000313" key="2">
    <source>
        <dbReference type="Proteomes" id="UP000259211"/>
    </source>
</evidence>
<gene>
    <name evidence="1" type="ORF">CHT91_02950</name>
</gene>
<reference evidence="1 2" key="1">
    <citation type="submission" date="2017-07" db="EMBL/GenBank/DDBJ databases">
        <authorList>
            <person name="Sun Z.S."/>
            <person name="Albrecht U."/>
            <person name="Echele G."/>
            <person name="Lee C.C."/>
        </authorList>
    </citation>
    <scope>NUCLEOTIDE SEQUENCE [LARGE SCALE GENOMIC DNA]</scope>
    <source>
        <strain evidence="1 2">P16-029</strain>
    </source>
</reference>
<comment type="caution">
    <text evidence="1">The sequence shown here is derived from an EMBL/GenBank/DDBJ whole genome shotgun (WGS) entry which is preliminary data.</text>
</comment>
<dbReference type="EMBL" id="NOWI01000002">
    <property type="protein sequence ID" value="RFT46572.1"/>
    <property type="molecule type" value="Genomic_DNA"/>
</dbReference>
<dbReference type="Proteomes" id="UP000259211">
    <property type="component" value="Unassembled WGS sequence"/>
</dbReference>
<protein>
    <submittedName>
        <fullName evidence="1">Uncharacterized protein</fullName>
    </submittedName>
</protein>
<evidence type="ECO:0000313" key="1">
    <source>
        <dbReference type="EMBL" id="RFT46572.1"/>
    </source>
</evidence>
<proteinExistence type="predicted"/>
<accession>A0A3E2DMG0</accession>
<name>A0A3E2DMG0_9ACTN</name>